<feature type="domain" description="HTH araC/xylS-type" evidence="9">
    <location>
        <begin position="1223"/>
        <end position="1322"/>
    </location>
</feature>
<dbReference type="InterPro" id="IPR018062">
    <property type="entry name" value="HTH_AraC-typ_CS"/>
</dbReference>
<keyword evidence="5" id="KW-0238">DNA-binding</keyword>
<dbReference type="GO" id="GO:0003700">
    <property type="term" value="F:DNA-binding transcription factor activity"/>
    <property type="evidence" value="ECO:0007669"/>
    <property type="project" value="InterPro"/>
</dbReference>
<keyword evidence="4" id="KW-0805">Transcription regulation</keyword>
<dbReference type="FunFam" id="1.10.287.130:FF:000045">
    <property type="entry name" value="Two-component system sensor histidine kinase/response regulator"/>
    <property type="match status" value="1"/>
</dbReference>
<evidence type="ECO:0000256" key="6">
    <source>
        <dbReference type="ARBA" id="ARBA00023163"/>
    </source>
</evidence>
<dbReference type="InterPro" id="IPR003661">
    <property type="entry name" value="HisK_dim/P_dom"/>
</dbReference>
<dbReference type="SUPFAM" id="SSF52172">
    <property type="entry name" value="CheY-like"/>
    <property type="match status" value="1"/>
</dbReference>
<dbReference type="Pfam" id="PF07495">
    <property type="entry name" value="Y_Y_Y"/>
    <property type="match status" value="1"/>
</dbReference>
<dbReference type="Gene3D" id="3.40.50.2300">
    <property type="match status" value="1"/>
</dbReference>
<evidence type="ECO:0000256" key="7">
    <source>
        <dbReference type="PROSITE-ProRule" id="PRU00169"/>
    </source>
</evidence>
<sequence length="1324" mass="152555">MKKAIITFFVFQLLVNSIKGQEYYFKHFKVENGLSHNTINKTIQDKKGFLWFGTKNGLNRFDGYTFKVFQNNPDDPKSLKGYHIESLHEFNDNIWVGTNNGLYKYNEKYENFDLLDETANSMISDIENDADGNLWYITGNILYKYSSLTKKVINYRPDLFFYAQKLLKSDDNNIWVSSTNQELFKYSKENNSFKRYIINFNEGKLPFRINTLFFLNKNTILIGTHNHGVIAYNIESETTYKFLPPTKEPLYVRDIIKKDENELWIATESGIYIYNLITHELKNLKKNYNNPYAISDNAVYCLTIDKEGGVWAGTYFGGINYSPKQYSQFKKYFPKPGENSISGNAVREIHPDRYGNLWIGTEDAGLNKLNLKTGIFTNYTSTGGPKKLSHYNIHALLPVKNKVWIGNFNHGLDVMDINTGNIIKHYDVTDKKSSLSNNFVLAIYQTRSGEIYLATASGIQIYNKKEDNFLIVDAFPENFFYTSFFEDIDGTLWAGTTQGLYFYNPFTNKKGFFKHDSKNLNSISNNRINIIFQDSKNNIWVATENGLNLYNKEKNTFKKYSTKEGFPSNVFYAIVEDNENKLWITTTNGLVEFQPELNKIKTYTKSNGLLSDQYNYNSAYKDPNGEIYFGSVDGMISFNPSEFNTNSNKPTILLTGLQVNNKEVSINKENSPLNESITTLNKIKLKHNQSSFSIDFASLSFTAPELTEYWYKLDGLNKDWTYLKTNNRVFFTELAPGNYTFKVKSLNSNGVWSHESPKLKIEVQPPFFGSKVAYILYFIIIGALIFLILRYYHLQTERKNIEKIKLANDKKEKEIYHAKIEFFTNVSHEIKTPLTLIKSPLEKILKKADHYPELTQNLSIMEKNTSRLLDLVNQLLDFRKTEMESLNLTFVKTNISNLIRKTFSRFSEAINDKEINFTLNLGEADLYAYVDEEAVKKILSNLFNNAIKYAKKQIEVILISNKKTLEIYIKNDGNLIPSHLKDRIFEPFYRISENNNTSGTGIGLSLAHSLTEQHKGTLKLDTSFANLNVFVLELPIHQDKKIDLYNFNKPVVQNSDIKPSENIEEEEKEEYKPSILLVEDNLDLLDFVGKELMESYHVIKVTSAENAIEILAKENENIQLIVSDVMMSGMDGFALCKHIKTNIEYSHVPVILVTAKNNLNAKIEGLESGAEAYIEKPFSIEFLKIQITNLINNRKHIMEHYTSSPLAHIRSIASTKTDKTFINKLDNTISEHLSDTDFGVDTLCDIMNMSRSTLYRKIKEMSNLSPNELINISRLKKAAELLSKGDYKIYEVSEMIGYNSQTSFGRNFLKQFKMTPTEYMNSKS</sequence>
<dbReference type="InterPro" id="IPR001789">
    <property type="entry name" value="Sig_transdc_resp-reg_receiver"/>
</dbReference>
<keyword evidence="8" id="KW-0472">Membrane</keyword>
<dbReference type="Gene3D" id="1.10.287.130">
    <property type="match status" value="1"/>
</dbReference>
<feature type="transmembrane region" description="Helical" evidence="8">
    <location>
        <begin position="774"/>
        <end position="792"/>
    </location>
</feature>
<keyword evidence="8" id="KW-0812">Transmembrane</keyword>
<evidence type="ECO:0000256" key="4">
    <source>
        <dbReference type="ARBA" id="ARBA00023015"/>
    </source>
</evidence>
<dbReference type="GO" id="GO:0000155">
    <property type="term" value="F:phosphorelay sensor kinase activity"/>
    <property type="evidence" value="ECO:0007669"/>
    <property type="project" value="InterPro"/>
</dbReference>
<dbReference type="PANTHER" id="PTHR43547">
    <property type="entry name" value="TWO-COMPONENT HISTIDINE KINASE"/>
    <property type="match status" value="1"/>
</dbReference>
<evidence type="ECO:0000259" key="11">
    <source>
        <dbReference type="PROSITE" id="PS50110"/>
    </source>
</evidence>
<evidence type="ECO:0000259" key="9">
    <source>
        <dbReference type="PROSITE" id="PS01124"/>
    </source>
</evidence>
<dbReference type="Pfam" id="PF00512">
    <property type="entry name" value="HisKA"/>
    <property type="match status" value="1"/>
</dbReference>
<reference evidence="12" key="1">
    <citation type="submission" date="2022-03" db="EMBL/GenBank/DDBJ databases">
        <title>Description of Abyssus ytuae gen. nov., sp. nov., a novel member of the family Flavobacteriaceae isolated from the sediment of Mariana Trench.</title>
        <authorList>
            <person name="Zhang J."/>
            <person name="Xu X."/>
        </authorList>
    </citation>
    <scope>NUCLEOTIDE SEQUENCE</scope>
    <source>
        <strain evidence="12">MT3330</strain>
    </source>
</reference>
<dbReference type="PROSITE" id="PS50109">
    <property type="entry name" value="HIS_KIN"/>
    <property type="match status" value="1"/>
</dbReference>
<dbReference type="InterPro" id="IPR011123">
    <property type="entry name" value="Y_Y_Y"/>
</dbReference>
<dbReference type="RefSeq" id="WP_255841181.1">
    <property type="nucleotide sequence ID" value="NZ_CP094358.1"/>
</dbReference>
<evidence type="ECO:0000256" key="1">
    <source>
        <dbReference type="ARBA" id="ARBA00000085"/>
    </source>
</evidence>
<dbReference type="InterPro" id="IPR036890">
    <property type="entry name" value="HATPase_C_sf"/>
</dbReference>
<dbReference type="InterPro" id="IPR009057">
    <property type="entry name" value="Homeodomain-like_sf"/>
</dbReference>
<dbReference type="InterPro" id="IPR036097">
    <property type="entry name" value="HisK_dim/P_sf"/>
</dbReference>
<dbReference type="InterPro" id="IPR003594">
    <property type="entry name" value="HATPase_dom"/>
</dbReference>
<keyword evidence="8" id="KW-1133">Transmembrane helix</keyword>
<dbReference type="Pfam" id="PF07494">
    <property type="entry name" value="Reg_prop"/>
    <property type="match status" value="6"/>
</dbReference>
<proteinExistence type="predicted"/>
<dbReference type="PROSITE" id="PS01124">
    <property type="entry name" value="HTH_ARAC_FAMILY_2"/>
    <property type="match status" value="1"/>
</dbReference>
<dbReference type="InterPro" id="IPR013783">
    <property type="entry name" value="Ig-like_fold"/>
</dbReference>
<evidence type="ECO:0000256" key="3">
    <source>
        <dbReference type="ARBA" id="ARBA00022553"/>
    </source>
</evidence>
<dbReference type="CDD" id="cd17574">
    <property type="entry name" value="REC_OmpR"/>
    <property type="match status" value="1"/>
</dbReference>
<evidence type="ECO:0000256" key="5">
    <source>
        <dbReference type="ARBA" id="ARBA00023125"/>
    </source>
</evidence>
<dbReference type="PROSITE" id="PS00041">
    <property type="entry name" value="HTH_ARAC_FAMILY_1"/>
    <property type="match status" value="1"/>
</dbReference>
<dbReference type="PROSITE" id="PS50110">
    <property type="entry name" value="RESPONSE_REGULATORY"/>
    <property type="match status" value="1"/>
</dbReference>
<name>A0A9E6ZIB3_9FLAO</name>
<feature type="domain" description="Response regulatory" evidence="11">
    <location>
        <begin position="1074"/>
        <end position="1191"/>
    </location>
</feature>
<dbReference type="KEGG" id="fbm:MQE35_09810"/>
<dbReference type="SMART" id="SM00387">
    <property type="entry name" value="HATPase_c"/>
    <property type="match status" value="1"/>
</dbReference>
<dbReference type="SMART" id="SM00448">
    <property type="entry name" value="REC"/>
    <property type="match status" value="1"/>
</dbReference>
<dbReference type="Pfam" id="PF12833">
    <property type="entry name" value="HTH_18"/>
    <property type="match status" value="1"/>
</dbReference>
<dbReference type="InterPro" id="IPR018060">
    <property type="entry name" value="HTH_AraC"/>
</dbReference>
<dbReference type="EC" id="2.7.13.3" evidence="2"/>
<comment type="catalytic activity">
    <reaction evidence="1">
        <text>ATP + protein L-histidine = ADP + protein N-phospho-L-histidine.</text>
        <dbReference type="EC" id="2.7.13.3"/>
    </reaction>
</comment>
<accession>A0A9E6ZIB3</accession>
<evidence type="ECO:0000259" key="10">
    <source>
        <dbReference type="PROSITE" id="PS50109"/>
    </source>
</evidence>
<dbReference type="SMART" id="SM00388">
    <property type="entry name" value="HisKA"/>
    <property type="match status" value="1"/>
</dbReference>
<dbReference type="Gene3D" id="1.10.10.60">
    <property type="entry name" value="Homeodomain-like"/>
    <property type="match status" value="1"/>
</dbReference>
<organism evidence="12 13">
    <name type="scientific">Abyssalbus ytuae</name>
    <dbReference type="NCBI Taxonomy" id="2926907"/>
    <lineage>
        <taxon>Bacteria</taxon>
        <taxon>Pseudomonadati</taxon>
        <taxon>Bacteroidota</taxon>
        <taxon>Flavobacteriia</taxon>
        <taxon>Flavobacteriales</taxon>
        <taxon>Flavobacteriaceae</taxon>
        <taxon>Abyssalbus</taxon>
    </lineage>
</organism>
<evidence type="ECO:0000256" key="8">
    <source>
        <dbReference type="SAM" id="Phobius"/>
    </source>
</evidence>
<dbReference type="EMBL" id="CP094358">
    <property type="protein sequence ID" value="UOB16034.1"/>
    <property type="molecule type" value="Genomic_DNA"/>
</dbReference>
<keyword evidence="3 7" id="KW-0597">Phosphoprotein</keyword>
<dbReference type="Gene3D" id="2.130.10.10">
    <property type="entry name" value="YVTN repeat-like/Quinoprotein amine dehydrogenase"/>
    <property type="match status" value="2"/>
</dbReference>
<dbReference type="Pfam" id="PF00072">
    <property type="entry name" value="Response_reg"/>
    <property type="match status" value="1"/>
</dbReference>
<dbReference type="SUPFAM" id="SSF63829">
    <property type="entry name" value="Calcium-dependent phosphotriesterase"/>
    <property type="match status" value="3"/>
</dbReference>
<protein>
    <recommendedName>
        <fullName evidence="2">histidine kinase</fullName>
        <ecNumber evidence="2">2.7.13.3</ecNumber>
    </recommendedName>
</protein>
<dbReference type="SUPFAM" id="SSF46689">
    <property type="entry name" value="Homeodomain-like"/>
    <property type="match status" value="1"/>
</dbReference>
<dbReference type="InterPro" id="IPR005467">
    <property type="entry name" value="His_kinase_dom"/>
</dbReference>
<dbReference type="SUPFAM" id="SSF47384">
    <property type="entry name" value="Homodimeric domain of signal transducing histidine kinase"/>
    <property type="match status" value="1"/>
</dbReference>
<dbReference type="CDD" id="cd00082">
    <property type="entry name" value="HisKA"/>
    <property type="match status" value="1"/>
</dbReference>
<evidence type="ECO:0000256" key="2">
    <source>
        <dbReference type="ARBA" id="ARBA00012438"/>
    </source>
</evidence>
<keyword evidence="13" id="KW-1185">Reference proteome</keyword>
<feature type="modified residue" description="4-aspartylphosphate" evidence="7">
    <location>
        <position position="1124"/>
    </location>
</feature>
<dbReference type="InterPro" id="IPR015943">
    <property type="entry name" value="WD40/YVTN_repeat-like_dom_sf"/>
</dbReference>
<dbReference type="PRINTS" id="PR00344">
    <property type="entry name" value="BCTRLSENSOR"/>
</dbReference>
<dbReference type="SUPFAM" id="SSF55874">
    <property type="entry name" value="ATPase domain of HSP90 chaperone/DNA topoisomerase II/histidine kinase"/>
    <property type="match status" value="1"/>
</dbReference>
<feature type="domain" description="Histidine kinase" evidence="10">
    <location>
        <begin position="825"/>
        <end position="1038"/>
    </location>
</feature>
<keyword evidence="6" id="KW-0804">Transcription</keyword>
<dbReference type="SMART" id="SM00342">
    <property type="entry name" value="HTH_ARAC"/>
    <property type="match status" value="1"/>
</dbReference>
<dbReference type="InterPro" id="IPR011110">
    <property type="entry name" value="Reg_prop"/>
</dbReference>
<dbReference type="Gene3D" id="3.30.565.10">
    <property type="entry name" value="Histidine kinase-like ATPase, C-terminal domain"/>
    <property type="match status" value="1"/>
</dbReference>
<gene>
    <name evidence="12" type="ORF">MQE35_09810</name>
</gene>
<dbReference type="InterPro" id="IPR004358">
    <property type="entry name" value="Sig_transdc_His_kin-like_C"/>
</dbReference>
<dbReference type="FunFam" id="2.60.40.10:FF:000791">
    <property type="entry name" value="Two-component system sensor histidine kinase/response regulator"/>
    <property type="match status" value="1"/>
</dbReference>
<dbReference type="PANTHER" id="PTHR43547:SF2">
    <property type="entry name" value="HYBRID SIGNAL TRANSDUCTION HISTIDINE KINASE C"/>
    <property type="match status" value="1"/>
</dbReference>
<evidence type="ECO:0000313" key="13">
    <source>
        <dbReference type="Proteomes" id="UP000831290"/>
    </source>
</evidence>
<dbReference type="Pfam" id="PF02518">
    <property type="entry name" value="HATPase_c"/>
    <property type="match status" value="1"/>
</dbReference>
<dbReference type="GO" id="GO:0043565">
    <property type="term" value="F:sequence-specific DNA binding"/>
    <property type="evidence" value="ECO:0007669"/>
    <property type="project" value="InterPro"/>
</dbReference>
<evidence type="ECO:0000313" key="12">
    <source>
        <dbReference type="EMBL" id="UOB16034.1"/>
    </source>
</evidence>
<dbReference type="Proteomes" id="UP000831290">
    <property type="component" value="Chromosome"/>
</dbReference>
<dbReference type="Gene3D" id="2.60.40.10">
    <property type="entry name" value="Immunoglobulins"/>
    <property type="match status" value="1"/>
</dbReference>
<dbReference type="InterPro" id="IPR011006">
    <property type="entry name" value="CheY-like_superfamily"/>
</dbReference>
<dbReference type="CDD" id="cd00075">
    <property type="entry name" value="HATPase"/>
    <property type="match status" value="1"/>
</dbReference>